<dbReference type="RefSeq" id="WP_042974614.1">
    <property type="nucleotide sequence ID" value="NZ_JXHR01000003.1"/>
</dbReference>
<dbReference type="AlphaFoldDB" id="A0AAP1E1G7"/>
<accession>A0AAP1E1G7</accession>
<name>A0AAP1E1G7_BACIU</name>
<reference evidence="2 3" key="1">
    <citation type="submission" date="2015-09" db="EMBL/GenBank/DDBJ databases">
        <title>Spore heat resistance.</title>
        <authorList>
            <person name="Boekhorst J."/>
            <person name="Berendsen E.M."/>
            <person name="Wells-Bennik M.H."/>
            <person name="Kuipers O.P."/>
        </authorList>
    </citation>
    <scope>NUCLEOTIDE SEQUENCE [LARGE SCALE GENOMIC DNA]</scope>
    <source>
        <strain evidence="2 3">B4122</strain>
    </source>
</reference>
<evidence type="ECO:0000256" key="1">
    <source>
        <dbReference type="SAM" id="Coils"/>
    </source>
</evidence>
<dbReference type="Proteomes" id="UP000076442">
    <property type="component" value="Unassembled WGS sequence"/>
</dbReference>
<evidence type="ECO:0000313" key="2">
    <source>
        <dbReference type="EMBL" id="KZD90340.1"/>
    </source>
</evidence>
<organism evidence="2 3">
    <name type="scientific">Bacillus subtilis</name>
    <dbReference type="NCBI Taxonomy" id="1423"/>
    <lineage>
        <taxon>Bacteria</taxon>
        <taxon>Bacillati</taxon>
        <taxon>Bacillota</taxon>
        <taxon>Bacilli</taxon>
        <taxon>Bacillales</taxon>
        <taxon>Bacillaceae</taxon>
        <taxon>Bacillus</taxon>
    </lineage>
</organism>
<proteinExistence type="predicted"/>
<sequence>MPKSPVVPAIESKDPEWKRCFYSNISYEFSVILGDRFDSIEDFRAAFDELREDLKDYRDTLDQVLENNAPGYGLTWRDFKWIRANRWKQCPVCGRIYLDYTNGRSGTCYLDEYLRFNLQTREYYDNVDYRGKVKSMCSEKYRAWRKRGRQGPLGYIAFKGGGFAS</sequence>
<keyword evidence="1" id="KW-0175">Coiled coil</keyword>
<comment type="caution">
    <text evidence="2">The sequence shown here is derived from an EMBL/GenBank/DDBJ whole genome shotgun (WGS) entry which is preliminary data.</text>
</comment>
<evidence type="ECO:0000313" key="3">
    <source>
        <dbReference type="Proteomes" id="UP000076442"/>
    </source>
</evidence>
<feature type="coiled-coil region" evidence="1">
    <location>
        <begin position="40"/>
        <end position="67"/>
    </location>
</feature>
<protein>
    <submittedName>
        <fullName evidence="2">Uncharacterized protein</fullName>
    </submittedName>
</protein>
<gene>
    <name evidence="2" type="ORF">B4122_3261</name>
</gene>
<dbReference type="EMBL" id="LJZV01000016">
    <property type="protein sequence ID" value="KZD90340.1"/>
    <property type="molecule type" value="Genomic_DNA"/>
</dbReference>